<name>A0AAN9KAG0_CANGL</name>
<dbReference type="AlphaFoldDB" id="A0AAN9KAG0"/>
<sequence>MNSFGRALLRGTVQSLPEMVVITPFVHSVMQGKKGYVELSRIFRTALEVKSSGSIVVEFWIVNAFLLFLSSLRALRVVHSDSSPLPRNVPV</sequence>
<evidence type="ECO:0000313" key="2">
    <source>
        <dbReference type="Proteomes" id="UP001367508"/>
    </source>
</evidence>
<dbReference type="Proteomes" id="UP001367508">
    <property type="component" value="Unassembled WGS sequence"/>
</dbReference>
<evidence type="ECO:0000313" key="1">
    <source>
        <dbReference type="EMBL" id="KAK7312204.1"/>
    </source>
</evidence>
<accession>A0AAN9KAG0</accession>
<dbReference type="EMBL" id="JAYMYQ010000009">
    <property type="protein sequence ID" value="KAK7312204.1"/>
    <property type="molecule type" value="Genomic_DNA"/>
</dbReference>
<proteinExistence type="predicted"/>
<protein>
    <submittedName>
        <fullName evidence="1">Uncharacterized protein</fullName>
    </submittedName>
</protein>
<keyword evidence="2" id="KW-1185">Reference proteome</keyword>
<organism evidence="1 2">
    <name type="scientific">Canavalia gladiata</name>
    <name type="common">Sword bean</name>
    <name type="synonym">Dolichos gladiatus</name>
    <dbReference type="NCBI Taxonomy" id="3824"/>
    <lineage>
        <taxon>Eukaryota</taxon>
        <taxon>Viridiplantae</taxon>
        <taxon>Streptophyta</taxon>
        <taxon>Embryophyta</taxon>
        <taxon>Tracheophyta</taxon>
        <taxon>Spermatophyta</taxon>
        <taxon>Magnoliopsida</taxon>
        <taxon>eudicotyledons</taxon>
        <taxon>Gunneridae</taxon>
        <taxon>Pentapetalae</taxon>
        <taxon>rosids</taxon>
        <taxon>fabids</taxon>
        <taxon>Fabales</taxon>
        <taxon>Fabaceae</taxon>
        <taxon>Papilionoideae</taxon>
        <taxon>50 kb inversion clade</taxon>
        <taxon>NPAAA clade</taxon>
        <taxon>indigoferoid/millettioid clade</taxon>
        <taxon>Phaseoleae</taxon>
        <taxon>Canavalia</taxon>
    </lineage>
</organism>
<reference evidence="1 2" key="1">
    <citation type="submission" date="2024-01" db="EMBL/GenBank/DDBJ databases">
        <title>The genomes of 5 underutilized Papilionoideae crops provide insights into root nodulation and disease resistanc.</title>
        <authorList>
            <person name="Jiang F."/>
        </authorList>
    </citation>
    <scope>NUCLEOTIDE SEQUENCE [LARGE SCALE GENOMIC DNA]</scope>
    <source>
        <strain evidence="1">LVBAO_FW01</strain>
        <tissue evidence="1">Leaves</tissue>
    </source>
</reference>
<comment type="caution">
    <text evidence="1">The sequence shown here is derived from an EMBL/GenBank/DDBJ whole genome shotgun (WGS) entry which is preliminary data.</text>
</comment>
<gene>
    <name evidence="1" type="ORF">VNO77_35897</name>
</gene>